<feature type="domain" description="SCP2" evidence="1">
    <location>
        <begin position="15"/>
        <end position="103"/>
    </location>
</feature>
<dbReference type="RefSeq" id="WP_090743107.1">
    <property type="nucleotide sequence ID" value="NZ_FOBW01000004.1"/>
</dbReference>
<dbReference type="InterPro" id="IPR003033">
    <property type="entry name" value="SCP2_sterol-bd_dom"/>
</dbReference>
<evidence type="ECO:0000313" key="3">
    <source>
        <dbReference type="Proteomes" id="UP000198553"/>
    </source>
</evidence>
<name>A0A1H7ZWP8_9BACI</name>
<dbReference type="EMBL" id="FOBW01000004">
    <property type="protein sequence ID" value="SEM62656.1"/>
    <property type="molecule type" value="Genomic_DNA"/>
</dbReference>
<dbReference type="AlphaFoldDB" id="A0A1H7ZWP8"/>
<evidence type="ECO:0000259" key="1">
    <source>
        <dbReference type="Pfam" id="PF02036"/>
    </source>
</evidence>
<dbReference type="Proteomes" id="UP000198553">
    <property type="component" value="Unassembled WGS sequence"/>
</dbReference>
<dbReference type="OrthoDB" id="2936189at2"/>
<evidence type="ECO:0000313" key="2">
    <source>
        <dbReference type="EMBL" id="SEM62656.1"/>
    </source>
</evidence>
<proteinExistence type="predicted"/>
<dbReference type="STRING" id="930146.SAMN05192533_104122"/>
<dbReference type="Pfam" id="PF02036">
    <property type="entry name" value="SCP2"/>
    <property type="match status" value="1"/>
</dbReference>
<gene>
    <name evidence="2" type="ORF">SAMN05192533_104122</name>
</gene>
<reference evidence="3" key="1">
    <citation type="submission" date="2016-10" db="EMBL/GenBank/DDBJ databases">
        <authorList>
            <person name="Varghese N."/>
            <person name="Submissions S."/>
        </authorList>
    </citation>
    <scope>NUCLEOTIDE SEQUENCE [LARGE SCALE GENOMIC DNA]</scope>
    <source>
        <strain evidence="3">B48,IBRC-M 10115,DSM 25386,CECT 8001</strain>
    </source>
</reference>
<protein>
    <submittedName>
        <fullName evidence="2">SCP-2 sterol transfer family protein</fullName>
    </submittedName>
</protein>
<keyword evidence="3" id="KW-1185">Reference proteome</keyword>
<accession>A0A1H7ZWP8</accession>
<sequence length="112" mass="12494">MDKKIVHSVENMGNKQHVIKLLNHQKLEVAIETEKENFGLVIDDGIISLTSGVPGGSPSVRIQGKTDVIHSLLEGNIKLREGARYEKFHISGSFRNQLMLESLFFLTGKSSY</sequence>
<organism evidence="2 3">
    <name type="scientific">Mesobacillus persicus</name>
    <dbReference type="NCBI Taxonomy" id="930146"/>
    <lineage>
        <taxon>Bacteria</taxon>
        <taxon>Bacillati</taxon>
        <taxon>Bacillota</taxon>
        <taxon>Bacilli</taxon>
        <taxon>Bacillales</taxon>
        <taxon>Bacillaceae</taxon>
        <taxon>Mesobacillus</taxon>
    </lineage>
</organism>